<accession>A0A7I4YDU9</accession>
<proteinExistence type="predicted"/>
<feature type="domain" description="SAM" evidence="2">
    <location>
        <begin position="274"/>
        <end position="337"/>
    </location>
</feature>
<sequence length="469" mass="53200">MVEGPWRSSEVCYDRYAYAANSPYTDLHSYRYRLPSGHSHSHRPPPLSAPMMLRTRQFPEVAGIYGCDEQPALRRFTRYNHSMLDTPVVSAPPPPSSFSKNSKKPSFFSGNWTFRDRKQSRPCMDHESMRRDERPMSMNLSESRGGRSKSETAPRQVEIRVPVKIERSSPAEEYRRSRQLSETAAVYKTNITVDDSVVPTPASILRPRKEFAETNNNSYNYNSSSNPLRKSCPDLDAASATSVPIEERGQRRRNRRAKEKIKEASWKRKPVEDWALDDVLLWLQACSLDDVASLLIGYDLRGTDLLTWDHDCLSQLGVTNLSVREKILRELTSIRERGPEEVKESEKKNGHRALFDIVKQSSYDQVLAVETPLTTRDIIVTHGRLGCLQITKVNGANLPLRENDCLLEINDCPGEQFKSALMLTKLISDSNGSPIRFVVLRMKTVDRVEDSFNETSSSGVSSSPRSPSE</sequence>
<dbReference type="InterPro" id="IPR001660">
    <property type="entry name" value="SAM"/>
</dbReference>
<dbReference type="AlphaFoldDB" id="A0A7I4YDU9"/>
<feature type="compositionally biased region" description="Basic and acidic residues" evidence="1">
    <location>
        <begin position="144"/>
        <end position="155"/>
    </location>
</feature>
<feature type="compositionally biased region" description="Low complexity" evidence="1">
    <location>
        <begin position="215"/>
        <end position="226"/>
    </location>
</feature>
<dbReference type="CDD" id="cd09487">
    <property type="entry name" value="SAM_superfamily"/>
    <property type="match status" value="1"/>
</dbReference>
<keyword evidence="3" id="KW-1185">Reference proteome</keyword>
<feature type="compositionally biased region" description="Basic and acidic residues" evidence="1">
    <location>
        <begin position="118"/>
        <end position="135"/>
    </location>
</feature>
<evidence type="ECO:0000313" key="3">
    <source>
        <dbReference type="Proteomes" id="UP000025227"/>
    </source>
</evidence>
<dbReference type="OMA" id="FQSCVQL"/>
<dbReference type="OrthoDB" id="5917777at2759"/>
<dbReference type="SUPFAM" id="SSF47769">
    <property type="entry name" value="SAM/Pointed domain"/>
    <property type="match status" value="1"/>
</dbReference>
<feature type="compositionally biased region" description="Basic residues" evidence="1">
    <location>
        <begin position="250"/>
        <end position="259"/>
    </location>
</feature>
<evidence type="ECO:0000313" key="4">
    <source>
        <dbReference type="WBParaSite" id="HCON_00087520-00001"/>
    </source>
</evidence>
<dbReference type="SMART" id="SM00454">
    <property type="entry name" value="SAM"/>
    <property type="match status" value="1"/>
</dbReference>
<reference evidence="4" key="1">
    <citation type="submission" date="2020-12" db="UniProtKB">
        <authorList>
            <consortium name="WormBaseParasite"/>
        </authorList>
    </citation>
    <scope>IDENTIFICATION</scope>
    <source>
        <strain evidence="4">MHco3</strain>
    </source>
</reference>
<dbReference type="Proteomes" id="UP000025227">
    <property type="component" value="Unplaced"/>
</dbReference>
<protein>
    <submittedName>
        <fullName evidence="4">Sterile alpha motif homology 2 domain containing protein</fullName>
    </submittedName>
</protein>
<dbReference type="Pfam" id="PF07647">
    <property type="entry name" value="SAM_2"/>
    <property type="match status" value="1"/>
</dbReference>
<evidence type="ECO:0000259" key="2">
    <source>
        <dbReference type="PROSITE" id="PS50105"/>
    </source>
</evidence>
<evidence type="ECO:0000256" key="1">
    <source>
        <dbReference type="SAM" id="MobiDB-lite"/>
    </source>
</evidence>
<feature type="region of interest" description="Disordered" evidence="1">
    <location>
        <begin position="214"/>
        <end position="260"/>
    </location>
</feature>
<name>A0A7I4YDU9_HAECO</name>
<feature type="region of interest" description="Disordered" evidence="1">
    <location>
        <begin position="118"/>
        <end position="155"/>
    </location>
</feature>
<dbReference type="WBParaSite" id="HCON_00087520-00001">
    <property type="protein sequence ID" value="HCON_00087520-00001"/>
    <property type="gene ID" value="HCON_00087520"/>
</dbReference>
<dbReference type="InterPro" id="IPR013761">
    <property type="entry name" value="SAM/pointed_sf"/>
</dbReference>
<dbReference type="PROSITE" id="PS50105">
    <property type="entry name" value="SAM_DOMAIN"/>
    <property type="match status" value="1"/>
</dbReference>
<dbReference type="Gene3D" id="1.10.150.50">
    <property type="entry name" value="Transcription Factor, Ets-1"/>
    <property type="match status" value="1"/>
</dbReference>
<organism evidence="3 4">
    <name type="scientific">Haemonchus contortus</name>
    <name type="common">Barber pole worm</name>
    <dbReference type="NCBI Taxonomy" id="6289"/>
    <lineage>
        <taxon>Eukaryota</taxon>
        <taxon>Metazoa</taxon>
        <taxon>Ecdysozoa</taxon>
        <taxon>Nematoda</taxon>
        <taxon>Chromadorea</taxon>
        <taxon>Rhabditida</taxon>
        <taxon>Rhabditina</taxon>
        <taxon>Rhabditomorpha</taxon>
        <taxon>Strongyloidea</taxon>
        <taxon>Trichostrongylidae</taxon>
        <taxon>Haemonchus</taxon>
    </lineage>
</organism>